<evidence type="ECO:0000256" key="11">
    <source>
        <dbReference type="SAM" id="MobiDB-lite"/>
    </source>
</evidence>
<keyword evidence="7 8" id="KW-0539">Nucleus</keyword>
<evidence type="ECO:0000256" key="4">
    <source>
        <dbReference type="ARBA" id="ARBA00023125"/>
    </source>
</evidence>
<keyword evidence="4 8" id="KW-0238">DNA-binding</keyword>
<feature type="DNA-binding region" description="Homeobox" evidence="8">
    <location>
        <begin position="101"/>
        <end position="160"/>
    </location>
</feature>
<comment type="similarity">
    <text evidence="2">Belongs to the HD-ZIP homeobox family. Class II subfamily.</text>
</comment>
<dbReference type="GO" id="GO:0005634">
    <property type="term" value="C:nucleus"/>
    <property type="evidence" value="ECO:0007669"/>
    <property type="project" value="UniProtKB-SubCell"/>
</dbReference>
<dbReference type="Gene3D" id="1.10.10.60">
    <property type="entry name" value="Homeodomain-like"/>
    <property type="match status" value="1"/>
</dbReference>
<evidence type="ECO:0000313" key="14">
    <source>
        <dbReference type="Proteomes" id="UP001327560"/>
    </source>
</evidence>
<dbReference type="PROSITE" id="PS00027">
    <property type="entry name" value="HOMEOBOX_1"/>
    <property type="match status" value="1"/>
</dbReference>
<comment type="subcellular location">
    <subcellularLocation>
        <location evidence="1 8 9">Nucleus</location>
    </subcellularLocation>
</comment>
<keyword evidence="5 8" id="KW-0371">Homeobox</keyword>
<feature type="region of interest" description="Disordered" evidence="11">
    <location>
        <begin position="36"/>
        <end position="103"/>
    </location>
</feature>
<dbReference type="InterPro" id="IPR003106">
    <property type="entry name" value="Leu_zip_homeo"/>
</dbReference>
<evidence type="ECO:0000256" key="1">
    <source>
        <dbReference type="ARBA" id="ARBA00004123"/>
    </source>
</evidence>
<dbReference type="InterPro" id="IPR009057">
    <property type="entry name" value="Homeodomain-like_sf"/>
</dbReference>
<dbReference type="CDD" id="cd00086">
    <property type="entry name" value="homeodomain"/>
    <property type="match status" value="1"/>
</dbReference>
<evidence type="ECO:0000259" key="12">
    <source>
        <dbReference type="PROSITE" id="PS50071"/>
    </source>
</evidence>
<evidence type="ECO:0000256" key="9">
    <source>
        <dbReference type="RuleBase" id="RU000682"/>
    </source>
</evidence>
<dbReference type="PANTHER" id="PTHR45714:SF34">
    <property type="entry name" value="HOMEOBOX-LEUCINE ZIPPER PROTEIN HAT9"/>
    <property type="match status" value="1"/>
</dbReference>
<dbReference type="GO" id="GO:0000981">
    <property type="term" value="F:DNA-binding transcription factor activity, RNA polymerase II-specific"/>
    <property type="evidence" value="ECO:0007669"/>
    <property type="project" value="InterPro"/>
</dbReference>
<dbReference type="SMART" id="SM00389">
    <property type="entry name" value="HOX"/>
    <property type="match status" value="1"/>
</dbReference>
<keyword evidence="6" id="KW-0804">Transcription</keyword>
<feature type="coiled-coil region" evidence="10">
    <location>
        <begin position="151"/>
        <end position="192"/>
    </location>
</feature>
<protein>
    <submittedName>
        <fullName evidence="13">Homeobox-leucine zipper protein HOX19-like</fullName>
    </submittedName>
</protein>
<sequence>MSKPIQVEINPQEICDTDLSLGLCIAPTAITTLADHHHRRRKSRSPCINMVSDKQPSLTLSLSDSGESETYKAGEEGQPLPFPSSRSAVSNQVTDEEDDGRAKKKLRLTKEQSAMLENRFKEHSTLTPKQKQALAKQLNLQPRQVEVWFQNRRARTKLKQTEENCELLKKCYEMLTKENQRLQKELHELKFLKFAPPPRTHYMQLPATAHAMGPSCESTSSGATESCNLSL</sequence>
<feature type="compositionally biased region" description="Polar residues" evidence="11">
    <location>
        <begin position="84"/>
        <end position="93"/>
    </location>
</feature>
<dbReference type="Pfam" id="PF00046">
    <property type="entry name" value="Homeodomain"/>
    <property type="match status" value="1"/>
</dbReference>
<evidence type="ECO:0000256" key="7">
    <source>
        <dbReference type="ARBA" id="ARBA00023242"/>
    </source>
</evidence>
<dbReference type="AlphaFoldDB" id="A0AAQ3Q6N0"/>
<dbReference type="Pfam" id="PF02183">
    <property type="entry name" value="HALZ"/>
    <property type="match status" value="1"/>
</dbReference>
<evidence type="ECO:0000256" key="3">
    <source>
        <dbReference type="ARBA" id="ARBA00023015"/>
    </source>
</evidence>
<keyword evidence="14" id="KW-1185">Reference proteome</keyword>
<keyword evidence="10" id="KW-0175">Coiled coil</keyword>
<dbReference type="SUPFAM" id="SSF46689">
    <property type="entry name" value="Homeodomain-like"/>
    <property type="match status" value="1"/>
</dbReference>
<evidence type="ECO:0000256" key="5">
    <source>
        <dbReference type="ARBA" id="ARBA00023155"/>
    </source>
</evidence>
<evidence type="ECO:0000256" key="6">
    <source>
        <dbReference type="ARBA" id="ARBA00023163"/>
    </source>
</evidence>
<evidence type="ECO:0000256" key="10">
    <source>
        <dbReference type="SAM" id="Coils"/>
    </source>
</evidence>
<feature type="domain" description="Homeobox" evidence="12">
    <location>
        <begin position="99"/>
        <end position="159"/>
    </location>
</feature>
<dbReference type="GO" id="GO:0043565">
    <property type="term" value="F:sequence-specific DNA binding"/>
    <property type="evidence" value="ECO:0007669"/>
    <property type="project" value="InterPro"/>
</dbReference>
<dbReference type="Proteomes" id="UP001327560">
    <property type="component" value="Chromosome 2"/>
</dbReference>
<dbReference type="InterPro" id="IPR001356">
    <property type="entry name" value="HD"/>
</dbReference>
<dbReference type="SMART" id="SM00340">
    <property type="entry name" value="HALZ"/>
    <property type="match status" value="1"/>
</dbReference>
<feature type="compositionally biased region" description="Polar residues" evidence="11">
    <location>
        <begin position="52"/>
        <end position="65"/>
    </location>
</feature>
<gene>
    <name evidence="13" type="ORF">Cni_G06547</name>
</gene>
<dbReference type="EMBL" id="CP136891">
    <property type="protein sequence ID" value="WOK97839.1"/>
    <property type="molecule type" value="Genomic_DNA"/>
</dbReference>
<evidence type="ECO:0000313" key="13">
    <source>
        <dbReference type="EMBL" id="WOK97839.1"/>
    </source>
</evidence>
<proteinExistence type="inferred from homology"/>
<reference evidence="13 14" key="1">
    <citation type="submission" date="2023-10" db="EMBL/GenBank/DDBJ databases">
        <title>Chromosome-scale genome assembly provides insights into flower coloration mechanisms of Canna indica.</title>
        <authorList>
            <person name="Li C."/>
        </authorList>
    </citation>
    <scope>NUCLEOTIDE SEQUENCE [LARGE SCALE GENOMIC DNA]</scope>
    <source>
        <tissue evidence="13">Flower</tissue>
    </source>
</reference>
<dbReference type="InterPro" id="IPR050762">
    <property type="entry name" value="HD-ZIP_Homeobox_LZ_Class_II"/>
</dbReference>
<dbReference type="PANTHER" id="PTHR45714">
    <property type="entry name" value="HOMEOBOX-LEUCINE ZIPPER PROTEIN HAT14"/>
    <property type="match status" value="1"/>
</dbReference>
<dbReference type="InterPro" id="IPR017970">
    <property type="entry name" value="Homeobox_CS"/>
</dbReference>
<organism evidence="13 14">
    <name type="scientific">Canna indica</name>
    <name type="common">Indian-shot</name>
    <dbReference type="NCBI Taxonomy" id="4628"/>
    <lineage>
        <taxon>Eukaryota</taxon>
        <taxon>Viridiplantae</taxon>
        <taxon>Streptophyta</taxon>
        <taxon>Embryophyta</taxon>
        <taxon>Tracheophyta</taxon>
        <taxon>Spermatophyta</taxon>
        <taxon>Magnoliopsida</taxon>
        <taxon>Liliopsida</taxon>
        <taxon>Zingiberales</taxon>
        <taxon>Cannaceae</taxon>
        <taxon>Canna</taxon>
    </lineage>
</organism>
<dbReference type="PROSITE" id="PS50071">
    <property type="entry name" value="HOMEOBOX_2"/>
    <property type="match status" value="1"/>
</dbReference>
<name>A0AAQ3Q6N0_9LILI</name>
<evidence type="ECO:0000256" key="2">
    <source>
        <dbReference type="ARBA" id="ARBA00006074"/>
    </source>
</evidence>
<accession>A0AAQ3Q6N0</accession>
<keyword evidence="3" id="KW-0805">Transcription regulation</keyword>
<evidence type="ECO:0000256" key="8">
    <source>
        <dbReference type="PROSITE-ProRule" id="PRU00108"/>
    </source>
</evidence>